<keyword evidence="2" id="KW-1185">Reference proteome</keyword>
<accession>A0ABR5SC77</accession>
<evidence type="ECO:0000313" key="1">
    <source>
        <dbReference type="EMBL" id="KWT74627.1"/>
    </source>
</evidence>
<dbReference type="Proteomes" id="UP000060487">
    <property type="component" value="Unassembled WGS sequence"/>
</dbReference>
<gene>
    <name evidence="1" type="ORF">ASN18_3335</name>
</gene>
<sequence>MREIRLYGSEGGEAKTFPTPIRKPSVVAKNIGNFCIIFRCDCPDIPTVYGSILSVIMKV</sequence>
<dbReference type="EMBL" id="LNQR01000143">
    <property type="protein sequence ID" value="KWT74627.1"/>
    <property type="molecule type" value="Genomic_DNA"/>
</dbReference>
<proteinExistence type="predicted"/>
<name>A0ABR5SC77_9BACT</name>
<evidence type="ECO:0000313" key="2">
    <source>
        <dbReference type="Proteomes" id="UP000060487"/>
    </source>
</evidence>
<comment type="caution">
    <text evidence="1">The sequence shown here is derived from an EMBL/GenBank/DDBJ whole genome shotgun (WGS) entry which is preliminary data.</text>
</comment>
<organism evidence="1 2">
    <name type="scientific">Candidatus Magnetominusculus xianensis</name>
    <dbReference type="NCBI Taxonomy" id="1748249"/>
    <lineage>
        <taxon>Bacteria</taxon>
        <taxon>Pseudomonadati</taxon>
        <taxon>Nitrospirota</taxon>
        <taxon>Nitrospiria</taxon>
        <taxon>Nitrospirales</taxon>
        <taxon>Nitrospiraceae</taxon>
        <taxon>Candidatus Magnetominusculus</taxon>
    </lineage>
</organism>
<reference evidence="1 2" key="1">
    <citation type="submission" date="2015-11" db="EMBL/GenBank/DDBJ databases">
        <authorList>
            <person name="Lin W."/>
        </authorList>
    </citation>
    <scope>NUCLEOTIDE SEQUENCE [LARGE SCALE GENOMIC DNA]</scope>
    <source>
        <strain evidence="1 2">HCH-1</strain>
    </source>
</reference>
<protein>
    <submittedName>
        <fullName evidence="1">Uncharacterized protein</fullName>
    </submittedName>
</protein>